<feature type="domain" description="N-acetyltransferase" evidence="3">
    <location>
        <begin position="4"/>
        <end position="152"/>
    </location>
</feature>
<evidence type="ECO:0000256" key="1">
    <source>
        <dbReference type="ARBA" id="ARBA00022679"/>
    </source>
</evidence>
<dbReference type="SUPFAM" id="SSF55729">
    <property type="entry name" value="Acyl-CoA N-acyltransferases (Nat)"/>
    <property type="match status" value="2"/>
</dbReference>
<evidence type="ECO:0000259" key="3">
    <source>
        <dbReference type="PROSITE" id="PS51186"/>
    </source>
</evidence>
<organism evidence="4 5">
    <name type="scientific">Dactylosporangium matsuzakiense</name>
    <dbReference type="NCBI Taxonomy" id="53360"/>
    <lineage>
        <taxon>Bacteria</taxon>
        <taxon>Bacillati</taxon>
        <taxon>Actinomycetota</taxon>
        <taxon>Actinomycetes</taxon>
        <taxon>Micromonosporales</taxon>
        <taxon>Micromonosporaceae</taxon>
        <taxon>Dactylosporangium</taxon>
    </lineage>
</organism>
<dbReference type="InterPro" id="IPR016181">
    <property type="entry name" value="Acyl_CoA_acyltransferase"/>
</dbReference>
<dbReference type="CDD" id="cd04301">
    <property type="entry name" value="NAT_SF"/>
    <property type="match status" value="1"/>
</dbReference>
<dbReference type="Pfam" id="PF00583">
    <property type="entry name" value="Acetyltransf_1"/>
    <property type="match status" value="2"/>
</dbReference>
<proteinExistence type="predicted"/>
<evidence type="ECO:0000313" key="4">
    <source>
        <dbReference type="EMBL" id="GLL07030.1"/>
    </source>
</evidence>
<dbReference type="InterPro" id="IPR000182">
    <property type="entry name" value="GNAT_dom"/>
</dbReference>
<evidence type="ECO:0000313" key="5">
    <source>
        <dbReference type="Proteomes" id="UP001143480"/>
    </source>
</evidence>
<comment type="caution">
    <text evidence="4">The sequence shown here is derived from an EMBL/GenBank/DDBJ whole genome shotgun (WGS) entry which is preliminary data.</text>
</comment>
<protein>
    <submittedName>
        <fullName evidence="4">Acetyltransferase, GNAT</fullName>
    </submittedName>
</protein>
<dbReference type="Proteomes" id="UP001143480">
    <property type="component" value="Unassembled WGS sequence"/>
</dbReference>
<gene>
    <name evidence="4" type="ORF">GCM10017581_087810</name>
</gene>
<dbReference type="PROSITE" id="PS51186">
    <property type="entry name" value="GNAT"/>
    <property type="match status" value="2"/>
</dbReference>
<dbReference type="AlphaFoldDB" id="A0A9W6NR99"/>
<dbReference type="InterPro" id="IPR050680">
    <property type="entry name" value="YpeA/RimI_acetyltransf"/>
</dbReference>
<dbReference type="PANTHER" id="PTHR43420">
    <property type="entry name" value="ACETYLTRANSFERASE"/>
    <property type="match status" value="1"/>
</dbReference>
<reference evidence="4" key="2">
    <citation type="submission" date="2023-01" db="EMBL/GenBank/DDBJ databases">
        <authorList>
            <person name="Sun Q."/>
            <person name="Evtushenko L."/>
        </authorList>
    </citation>
    <scope>NUCLEOTIDE SEQUENCE</scope>
    <source>
        <strain evidence="4">VKM Ac-1321</strain>
    </source>
</reference>
<keyword evidence="5" id="KW-1185">Reference proteome</keyword>
<dbReference type="EMBL" id="BSFP01000083">
    <property type="protein sequence ID" value="GLL07030.1"/>
    <property type="molecule type" value="Genomic_DNA"/>
</dbReference>
<sequence length="301" mass="32322">MQGFRTRACGPQDAAAIAELVNLADRADGLRGEYAVAEFEELLRHEVRDLGTDTLAALDGDGRLAGVGIVPLAQGDRVELIGAVHPQRRGLGIGRAVLAWQLRVAAGHRAQVVAAVGDRPSIRLYERFGFHVVRYFLEMSAPIGDPPAPPGPEGLRVVPFDTTQAFELYRVHAAAFAELWGYQERSFPEWKALTVESEQFRGDLARLALDGDAIAGFVLPYDRGTLYIGQVGTAPDRRRRGIATALLTEVLAAAGAQGFTVATLTMDAANPTGAPSVYARAGFAVDRQVAAYQRTAADSRL</sequence>
<accession>A0A9W6NR99</accession>
<evidence type="ECO:0000256" key="2">
    <source>
        <dbReference type="ARBA" id="ARBA00023315"/>
    </source>
</evidence>
<name>A0A9W6NR99_9ACTN</name>
<reference evidence="4" key="1">
    <citation type="journal article" date="2014" name="Int. J. Syst. Evol. Microbiol.">
        <title>Complete genome sequence of Corynebacterium casei LMG S-19264T (=DSM 44701T), isolated from a smear-ripened cheese.</title>
        <authorList>
            <consortium name="US DOE Joint Genome Institute (JGI-PGF)"/>
            <person name="Walter F."/>
            <person name="Albersmeier A."/>
            <person name="Kalinowski J."/>
            <person name="Ruckert C."/>
        </authorList>
    </citation>
    <scope>NUCLEOTIDE SEQUENCE</scope>
    <source>
        <strain evidence="4">VKM Ac-1321</strain>
    </source>
</reference>
<dbReference type="GO" id="GO:0016747">
    <property type="term" value="F:acyltransferase activity, transferring groups other than amino-acyl groups"/>
    <property type="evidence" value="ECO:0007669"/>
    <property type="project" value="InterPro"/>
</dbReference>
<dbReference type="Gene3D" id="3.40.630.30">
    <property type="match status" value="1"/>
</dbReference>
<dbReference type="RefSeq" id="WP_261959059.1">
    <property type="nucleotide sequence ID" value="NZ_BAAAXA010000001.1"/>
</dbReference>
<keyword evidence="2" id="KW-0012">Acyltransferase</keyword>
<keyword evidence="1" id="KW-0808">Transferase</keyword>
<feature type="domain" description="N-acetyltransferase" evidence="3">
    <location>
        <begin position="155"/>
        <end position="301"/>
    </location>
</feature>